<dbReference type="InterPro" id="IPR009438">
    <property type="entry name" value="Phytosulfokine"/>
</dbReference>
<dbReference type="Proteomes" id="UP000327013">
    <property type="component" value="Chromosome 4"/>
</dbReference>
<evidence type="ECO:0000256" key="9">
    <source>
        <dbReference type="RuleBase" id="RU368031"/>
    </source>
</evidence>
<keyword evidence="7 9" id="KW-0221">Differentiation</keyword>
<evidence type="ECO:0000256" key="4">
    <source>
        <dbReference type="ARBA" id="ARBA00022525"/>
    </source>
</evidence>
<evidence type="ECO:0000256" key="6">
    <source>
        <dbReference type="ARBA" id="ARBA00022729"/>
    </source>
</evidence>
<keyword evidence="11" id="KW-1185">Reference proteome</keyword>
<organism evidence="10 11">
    <name type="scientific">Carpinus fangiana</name>
    <dbReference type="NCBI Taxonomy" id="176857"/>
    <lineage>
        <taxon>Eukaryota</taxon>
        <taxon>Viridiplantae</taxon>
        <taxon>Streptophyta</taxon>
        <taxon>Embryophyta</taxon>
        <taxon>Tracheophyta</taxon>
        <taxon>Spermatophyta</taxon>
        <taxon>Magnoliopsida</taxon>
        <taxon>eudicotyledons</taxon>
        <taxon>Gunneridae</taxon>
        <taxon>Pentapetalae</taxon>
        <taxon>rosids</taxon>
        <taxon>fabids</taxon>
        <taxon>Fagales</taxon>
        <taxon>Betulaceae</taxon>
        <taxon>Carpinus</taxon>
    </lineage>
</organism>
<reference evidence="10 11" key="1">
    <citation type="submission" date="2019-06" db="EMBL/GenBank/DDBJ databases">
        <title>A chromosomal-level reference genome of Carpinus fangiana (Coryloideae, Betulaceae).</title>
        <authorList>
            <person name="Yang X."/>
            <person name="Wang Z."/>
            <person name="Zhang L."/>
            <person name="Hao G."/>
            <person name="Liu J."/>
            <person name="Yang Y."/>
        </authorList>
    </citation>
    <scope>NUCLEOTIDE SEQUENCE [LARGE SCALE GENOMIC DNA]</scope>
    <source>
        <strain evidence="10">Cfa_2016G</strain>
        <tissue evidence="10">Leaf</tissue>
    </source>
</reference>
<evidence type="ECO:0000256" key="2">
    <source>
        <dbReference type="ARBA" id="ARBA00010781"/>
    </source>
</evidence>
<dbReference type="PANTHER" id="PTHR33285:SF22">
    <property type="entry name" value="PHYTOSULFOKINES 6-RELATED"/>
    <property type="match status" value="1"/>
</dbReference>
<keyword evidence="6 9" id="KW-0732">Signal</keyword>
<evidence type="ECO:0000256" key="8">
    <source>
        <dbReference type="ARBA" id="ARBA00023030"/>
    </source>
</evidence>
<sequence>MKNQRFYSTALLLSLLLLLSCSKTSARSTPTKQGQEEMKLNQVTSGDTLVESMNQLMGLEDCNKGDEECLQRRIVSEAHLDYIYTQHHKP</sequence>
<evidence type="ECO:0000256" key="5">
    <source>
        <dbReference type="ARBA" id="ARBA00022641"/>
    </source>
</evidence>
<protein>
    <recommendedName>
        <fullName evidence="9">Phytosulfokine</fullName>
    </recommendedName>
    <component>
        <recommendedName>
            <fullName evidence="9">Phytosulfokine-alpha</fullName>
            <shortName evidence="9">PSK-alpha</shortName>
            <shortName evidence="9">Phytosulfokine-a</shortName>
        </recommendedName>
    </component>
    <component>
        <recommendedName>
            <fullName evidence="9">Phytosulfokine-beta</fullName>
            <shortName evidence="9">PSK-beta</shortName>
            <shortName evidence="9">Phytosulfokine-b</shortName>
        </recommendedName>
    </component>
</protein>
<dbReference type="EMBL" id="CM017324">
    <property type="protein sequence ID" value="KAE8037495.1"/>
    <property type="molecule type" value="Genomic_DNA"/>
</dbReference>
<evidence type="ECO:0000313" key="11">
    <source>
        <dbReference type="Proteomes" id="UP000327013"/>
    </source>
</evidence>
<dbReference type="GO" id="GO:0008283">
    <property type="term" value="P:cell population proliferation"/>
    <property type="evidence" value="ECO:0007669"/>
    <property type="project" value="UniProtKB-UniRule"/>
</dbReference>
<dbReference type="PANTHER" id="PTHR33285">
    <property type="entry name" value="PHYTOSULFOKINES 3"/>
    <property type="match status" value="1"/>
</dbReference>
<feature type="signal peptide" evidence="9">
    <location>
        <begin position="1"/>
        <end position="26"/>
    </location>
</feature>
<gene>
    <name evidence="10" type="ORF">FH972_010081</name>
</gene>
<dbReference type="GO" id="GO:0030154">
    <property type="term" value="P:cell differentiation"/>
    <property type="evidence" value="ECO:0007669"/>
    <property type="project" value="UniProtKB-UniRule"/>
</dbReference>
<dbReference type="AlphaFoldDB" id="A0A660KQB6"/>
<accession>A0A660KQB6</accession>
<keyword evidence="5 9" id="KW-0765">Sulfation</keyword>
<proteinExistence type="inferred from homology"/>
<keyword evidence="4 9" id="KW-0964">Secreted</keyword>
<evidence type="ECO:0000256" key="1">
    <source>
        <dbReference type="ARBA" id="ARBA00004613"/>
    </source>
</evidence>
<comment type="subcellular location">
    <subcellularLocation>
        <location evidence="1 9">Secreted</location>
    </subcellularLocation>
</comment>
<comment type="PTM">
    <text evidence="9">Sulfation is important for activity and for the binding to a putative membrane receptor.</text>
</comment>
<keyword evidence="8 9" id="KW-0339">Growth factor</keyword>
<dbReference type="GO" id="GO:0005576">
    <property type="term" value="C:extracellular region"/>
    <property type="evidence" value="ECO:0007669"/>
    <property type="project" value="UniProtKB-SubCell"/>
</dbReference>
<evidence type="ECO:0000313" key="10">
    <source>
        <dbReference type="EMBL" id="KAE8037495.1"/>
    </source>
</evidence>
<evidence type="ECO:0000256" key="3">
    <source>
        <dbReference type="ARBA" id="ARBA00022473"/>
    </source>
</evidence>
<dbReference type="OrthoDB" id="1914102at2759"/>
<feature type="chain" id="PRO_5031589436" description="Phytosulfokine" evidence="9">
    <location>
        <begin position="27"/>
        <end position="90"/>
    </location>
</feature>
<keyword evidence="3 9" id="KW-0217">Developmental protein</keyword>
<evidence type="ECO:0000256" key="7">
    <source>
        <dbReference type="ARBA" id="ARBA00022782"/>
    </source>
</evidence>
<dbReference type="GO" id="GO:0008083">
    <property type="term" value="F:growth factor activity"/>
    <property type="evidence" value="ECO:0007669"/>
    <property type="project" value="UniProtKB-UniRule"/>
</dbReference>
<dbReference type="PROSITE" id="PS51257">
    <property type="entry name" value="PROKAR_LIPOPROTEIN"/>
    <property type="match status" value="1"/>
</dbReference>
<comment type="PTM">
    <text evidence="9">PSK-alpha is produced by endopeptidase digestion. PSK-beta is produced from PSK-alpha by exopeptidase digestion.</text>
</comment>
<dbReference type="Pfam" id="PF06404">
    <property type="entry name" value="PSK"/>
    <property type="match status" value="1"/>
</dbReference>
<comment type="similarity">
    <text evidence="2 9">Belongs to the phytosulfokine family.</text>
</comment>
<name>A0A660KQB6_9ROSI</name>
<comment type="function">
    <text evidence="9">Promotes plant cell differentiation, organogenesis and somatic embryogenesis as well as cell proliferation.</text>
</comment>